<feature type="compositionally biased region" description="Basic and acidic residues" evidence="3">
    <location>
        <begin position="15"/>
        <end position="25"/>
    </location>
</feature>
<keyword evidence="5" id="KW-1185">Reference proteome</keyword>
<evidence type="ECO:0000256" key="3">
    <source>
        <dbReference type="SAM" id="MobiDB-lite"/>
    </source>
</evidence>
<comment type="similarity">
    <text evidence="1 2">Belongs to the UPF0102 family.</text>
</comment>
<gene>
    <name evidence="4" type="ORF">P0Y55_09230</name>
</gene>
<feature type="region of interest" description="Disordered" evidence="3">
    <location>
        <begin position="1"/>
        <end position="25"/>
    </location>
</feature>
<dbReference type="CDD" id="cd20736">
    <property type="entry name" value="PoNe_Nuclease"/>
    <property type="match status" value="1"/>
</dbReference>
<name>A0AA95F0E3_9BACL</name>
<dbReference type="InterPro" id="IPR011335">
    <property type="entry name" value="Restrct_endonuc-II-like"/>
</dbReference>
<organism evidence="4 5">
    <name type="scientific">Candidatus Cohnella colombiensis</name>
    <dbReference type="NCBI Taxonomy" id="3121368"/>
    <lineage>
        <taxon>Bacteria</taxon>
        <taxon>Bacillati</taxon>
        <taxon>Bacillota</taxon>
        <taxon>Bacilli</taxon>
        <taxon>Bacillales</taxon>
        <taxon>Paenibacillaceae</taxon>
        <taxon>Cohnella</taxon>
    </lineage>
</organism>
<dbReference type="Proteomes" id="UP001178662">
    <property type="component" value="Chromosome"/>
</dbReference>
<dbReference type="NCBIfam" id="NF009154">
    <property type="entry name" value="PRK12497.3-3"/>
    <property type="match status" value="1"/>
</dbReference>
<dbReference type="HAMAP" id="MF_00048">
    <property type="entry name" value="UPF0102"/>
    <property type="match status" value="1"/>
</dbReference>
<protein>
    <recommendedName>
        <fullName evidence="2">UPF0102 protein P0Y55_09230</fullName>
    </recommendedName>
</protein>
<feature type="compositionally biased region" description="Polar residues" evidence="3">
    <location>
        <begin position="1"/>
        <end position="14"/>
    </location>
</feature>
<dbReference type="Gene3D" id="3.40.1350.10">
    <property type="match status" value="1"/>
</dbReference>
<evidence type="ECO:0000313" key="5">
    <source>
        <dbReference type="Proteomes" id="UP001178662"/>
    </source>
</evidence>
<evidence type="ECO:0000313" key="4">
    <source>
        <dbReference type="EMBL" id="WEK56209.1"/>
    </source>
</evidence>
<dbReference type="NCBIfam" id="TIGR00252">
    <property type="entry name" value="YraN family protein"/>
    <property type="match status" value="1"/>
</dbReference>
<dbReference type="SUPFAM" id="SSF52980">
    <property type="entry name" value="Restriction endonuclease-like"/>
    <property type="match status" value="1"/>
</dbReference>
<reference evidence="4" key="1">
    <citation type="submission" date="2023-03" db="EMBL/GenBank/DDBJ databases">
        <title>Andean soil-derived lignocellulolytic bacterial consortium as a source of novel taxa and putative plastic-active enzymes.</title>
        <authorList>
            <person name="Diaz-Garcia L."/>
            <person name="Chuvochina M."/>
            <person name="Feuerriegel G."/>
            <person name="Bunk B."/>
            <person name="Sproer C."/>
            <person name="Streit W.R."/>
            <person name="Rodriguez L.M."/>
            <person name="Overmann J."/>
            <person name="Jimenez D.J."/>
        </authorList>
    </citation>
    <scope>NUCLEOTIDE SEQUENCE</scope>
    <source>
        <strain evidence="4">MAG 2441</strain>
    </source>
</reference>
<dbReference type="AlphaFoldDB" id="A0AA95F0E3"/>
<proteinExistence type="inferred from homology"/>
<dbReference type="InterPro" id="IPR011856">
    <property type="entry name" value="tRNA_endonuc-like_dom_sf"/>
</dbReference>
<accession>A0AA95F0E3</accession>
<dbReference type="Pfam" id="PF02021">
    <property type="entry name" value="UPF0102"/>
    <property type="match status" value="1"/>
</dbReference>
<dbReference type="PANTHER" id="PTHR34039">
    <property type="entry name" value="UPF0102 PROTEIN YRAN"/>
    <property type="match status" value="1"/>
</dbReference>
<evidence type="ECO:0000256" key="2">
    <source>
        <dbReference type="HAMAP-Rule" id="MF_00048"/>
    </source>
</evidence>
<sequence length="137" mass="15781">MDSSHEPNPQSSHSAARERINRTEVGRQGEAVASEYLSKHGFRILERNWRCRHGEIDLICEVDETLVFVEVRSRTNPSKFGTAIEAVTPRKCRQVRETASFYMKHHRQSERSIRFDVVAVTFLTGLEPELLHISNAF</sequence>
<dbReference type="GO" id="GO:0003676">
    <property type="term" value="F:nucleic acid binding"/>
    <property type="evidence" value="ECO:0007669"/>
    <property type="project" value="InterPro"/>
</dbReference>
<evidence type="ECO:0000256" key="1">
    <source>
        <dbReference type="ARBA" id="ARBA00006738"/>
    </source>
</evidence>
<dbReference type="InterPro" id="IPR003509">
    <property type="entry name" value="UPF0102_YraN-like"/>
</dbReference>
<dbReference type="PANTHER" id="PTHR34039:SF1">
    <property type="entry name" value="UPF0102 PROTEIN YRAN"/>
    <property type="match status" value="1"/>
</dbReference>
<dbReference type="NCBIfam" id="NF009150">
    <property type="entry name" value="PRK12497.1-3"/>
    <property type="match status" value="1"/>
</dbReference>
<dbReference type="EMBL" id="CP119317">
    <property type="protein sequence ID" value="WEK56209.1"/>
    <property type="molecule type" value="Genomic_DNA"/>
</dbReference>